<organism evidence="3 4">
    <name type="scientific">Nocardia lasii</name>
    <dbReference type="NCBI Taxonomy" id="1616107"/>
    <lineage>
        <taxon>Bacteria</taxon>
        <taxon>Bacillati</taxon>
        <taxon>Actinomycetota</taxon>
        <taxon>Actinomycetes</taxon>
        <taxon>Mycobacteriales</taxon>
        <taxon>Nocardiaceae</taxon>
        <taxon>Nocardia</taxon>
    </lineage>
</organism>
<keyword evidence="2" id="KW-0812">Transmembrane</keyword>
<name>A0ABW1JKV8_9NOCA</name>
<proteinExistence type="predicted"/>
<evidence type="ECO:0000256" key="1">
    <source>
        <dbReference type="SAM" id="MobiDB-lite"/>
    </source>
</evidence>
<dbReference type="SUPFAM" id="SSF47781">
    <property type="entry name" value="RuvA domain 2-like"/>
    <property type="match status" value="1"/>
</dbReference>
<keyword evidence="2" id="KW-1133">Transmembrane helix</keyword>
<dbReference type="InterPro" id="IPR010994">
    <property type="entry name" value="RuvA_2-like"/>
</dbReference>
<protein>
    <submittedName>
        <fullName evidence="3">Helix-hairpin-helix domain-containing protein</fullName>
    </submittedName>
</protein>
<feature type="transmembrane region" description="Helical" evidence="2">
    <location>
        <begin position="41"/>
        <end position="63"/>
    </location>
</feature>
<feature type="transmembrane region" description="Helical" evidence="2">
    <location>
        <begin position="12"/>
        <end position="34"/>
    </location>
</feature>
<sequence length="319" mass="33619">MPGTRNWRITHSLWVLPTFACGLLTWTSFLYIGLRTKTRAWTLCGVIYLVGAVACFVLMTLSGASKSEVAEGATPPTSTQQAYGDWGAGLMLAIMFGGVVHALLARPHYLYKLAQTELRQQPFVPVYPQVPAYQPAPDWVGADPRQFWGPPAGAPYGHTATGFGQPVGTPQSHAVASGFGQPLGTPATDPYGQPVGTPPGHTVASGFGQPVDTPSGNAAAPWGHASPDPVGSQPPSLAKSPTRIAVNTAGERELATLGLSDAATRAVLAARERSGGFRDVHEFGSVAGLKPHELSRISDRLDFAAPPRAVQNLGRRLDL</sequence>
<comment type="caution">
    <text evidence="3">The sequence shown here is derived from an EMBL/GenBank/DDBJ whole genome shotgun (WGS) entry which is preliminary data.</text>
</comment>
<keyword evidence="2" id="KW-0472">Membrane</keyword>
<keyword evidence="4" id="KW-1185">Reference proteome</keyword>
<dbReference type="RefSeq" id="WP_378598083.1">
    <property type="nucleotide sequence ID" value="NZ_JBHSQN010000001.1"/>
</dbReference>
<evidence type="ECO:0000313" key="4">
    <source>
        <dbReference type="Proteomes" id="UP001596223"/>
    </source>
</evidence>
<dbReference type="Proteomes" id="UP001596223">
    <property type="component" value="Unassembled WGS sequence"/>
</dbReference>
<dbReference type="Pfam" id="PF12836">
    <property type="entry name" value="HHH_3"/>
    <property type="match status" value="1"/>
</dbReference>
<accession>A0ABW1JKV8</accession>
<evidence type="ECO:0000313" key="3">
    <source>
        <dbReference type="EMBL" id="MFC6009565.1"/>
    </source>
</evidence>
<dbReference type="EMBL" id="JBHSQN010000001">
    <property type="protein sequence ID" value="MFC6009565.1"/>
    <property type="molecule type" value="Genomic_DNA"/>
</dbReference>
<reference evidence="4" key="1">
    <citation type="journal article" date="2019" name="Int. J. Syst. Evol. Microbiol.">
        <title>The Global Catalogue of Microorganisms (GCM) 10K type strain sequencing project: providing services to taxonomists for standard genome sequencing and annotation.</title>
        <authorList>
            <consortium name="The Broad Institute Genomics Platform"/>
            <consortium name="The Broad Institute Genome Sequencing Center for Infectious Disease"/>
            <person name="Wu L."/>
            <person name="Ma J."/>
        </authorList>
    </citation>
    <scope>NUCLEOTIDE SEQUENCE [LARGE SCALE GENOMIC DNA]</scope>
    <source>
        <strain evidence="4">CCUG 36956</strain>
    </source>
</reference>
<evidence type="ECO:0000256" key="2">
    <source>
        <dbReference type="SAM" id="Phobius"/>
    </source>
</evidence>
<feature type="region of interest" description="Disordered" evidence="1">
    <location>
        <begin position="150"/>
        <end position="240"/>
    </location>
</feature>
<feature type="transmembrane region" description="Helical" evidence="2">
    <location>
        <begin position="83"/>
        <end position="104"/>
    </location>
</feature>
<gene>
    <name evidence="3" type="ORF">ACFP3H_00720</name>
</gene>